<protein>
    <recommendedName>
        <fullName evidence="1">CobQ/CobB/MinD/ParA nucleotide binding domain-containing protein</fullName>
    </recommendedName>
</protein>
<dbReference type="Pfam" id="PF01656">
    <property type="entry name" value="CbiA"/>
    <property type="match status" value="1"/>
</dbReference>
<organism evidence="2 3">
    <name type="scientific">Entotheonella factor</name>
    <dbReference type="NCBI Taxonomy" id="1429438"/>
    <lineage>
        <taxon>Bacteria</taxon>
        <taxon>Pseudomonadati</taxon>
        <taxon>Nitrospinota/Tectimicrobiota group</taxon>
        <taxon>Candidatus Tectimicrobiota</taxon>
        <taxon>Candidatus Entotheonellia</taxon>
        <taxon>Candidatus Entotheonellales</taxon>
        <taxon>Candidatus Entotheonellaceae</taxon>
        <taxon>Candidatus Entotheonella</taxon>
    </lineage>
</organism>
<dbReference type="Gene3D" id="3.40.50.300">
    <property type="entry name" value="P-loop containing nucleotide triphosphate hydrolases"/>
    <property type="match status" value="1"/>
</dbReference>
<dbReference type="EMBL" id="AZHW01000680">
    <property type="protein sequence ID" value="ETW97313.1"/>
    <property type="molecule type" value="Genomic_DNA"/>
</dbReference>
<comment type="caution">
    <text evidence="2">The sequence shown here is derived from an EMBL/GenBank/DDBJ whole genome shotgun (WGS) entry which is preliminary data.</text>
</comment>
<evidence type="ECO:0000313" key="3">
    <source>
        <dbReference type="Proteomes" id="UP000019141"/>
    </source>
</evidence>
<evidence type="ECO:0000313" key="2">
    <source>
        <dbReference type="EMBL" id="ETW97313.1"/>
    </source>
</evidence>
<feature type="domain" description="CobQ/CobB/MinD/ParA nucleotide binding" evidence="1">
    <location>
        <begin position="5"/>
        <end position="44"/>
    </location>
</feature>
<dbReference type="InterPro" id="IPR027417">
    <property type="entry name" value="P-loop_NTPase"/>
</dbReference>
<sequence length="111" mass="11249">MKISISGKGGSGKTTAAGTLARLFAQGGNPVLAIDGDSNPNLGMTLGLPLEALNEVPALPSDLLMDVTDDDGNTKTVLRLSVEDIATEFGTATNNGVQLLAMKKIDHAGAG</sequence>
<evidence type="ECO:0000259" key="1">
    <source>
        <dbReference type="Pfam" id="PF01656"/>
    </source>
</evidence>
<name>W4LGW6_ENTF1</name>
<dbReference type="HOGENOM" id="CLU_2153726_0_0_7"/>
<dbReference type="Proteomes" id="UP000019141">
    <property type="component" value="Unassembled WGS sequence"/>
</dbReference>
<accession>W4LGW6</accession>
<proteinExistence type="predicted"/>
<gene>
    <name evidence="2" type="ORF">ETSY1_23160</name>
</gene>
<dbReference type="SUPFAM" id="SSF52540">
    <property type="entry name" value="P-loop containing nucleoside triphosphate hydrolases"/>
    <property type="match status" value="1"/>
</dbReference>
<keyword evidence="3" id="KW-1185">Reference proteome</keyword>
<dbReference type="AlphaFoldDB" id="W4LGW6"/>
<dbReference type="InterPro" id="IPR002586">
    <property type="entry name" value="CobQ/CobB/MinD/ParA_Nub-bd_dom"/>
</dbReference>
<reference evidence="2 3" key="1">
    <citation type="journal article" date="2014" name="Nature">
        <title>An environmental bacterial taxon with a large and distinct metabolic repertoire.</title>
        <authorList>
            <person name="Wilson M.C."/>
            <person name="Mori T."/>
            <person name="Ruckert C."/>
            <person name="Uria A.R."/>
            <person name="Helf M.J."/>
            <person name="Takada K."/>
            <person name="Gernert C."/>
            <person name="Steffens U.A."/>
            <person name="Heycke N."/>
            <person name="Schmitt S."/>
            <person name="Rinke C."/>
            <person name="Helfrich E.J."/>
            <person name="Brachmann A.O."/>
            <person name="Gurgui C."/>
            <person name="Wakimoto T."/>
            <person name="Kracht M."/>
            <person name="Crusemann M."/>
            <person name="Hentschel U."/>
            <person name="Abe I."/>
            <person name="Matsunaga S."/>
            <person name="Kalinowski J."/>
            <person name="Takeyama H."/>
            <person name="Piel J."/>
        </authorList>
    </citation>
    <scope>NUCLEOTIDE SEQUENCE [LARGE SCALE GENOMIC DNA]</scope>
    <source>
        <strain evidence="3">TSY1</strain>
    </source>
</reference>